<gene>
    <name evidence="1" type="ORF">S03H2_58037</name>
</gene>
<feature type="non-terminal residue" evidence="1">
    <location>
        <position position="1"/>
    </location>
</feature>
<organism evidence="1">
    <name type="scientific">marine sediment metagenome</name>
    <dbReference type="NCBI Taxonomy" id="412755"/>
    <lineage>
        <taxon>unclassified sequences</taxon>
        <taxon>metagenomes</taxon>
        <taxon>ecological metagenomes</taxon>
    </lineage>
</organism>
<reference evidence="1" key="1">
    <citation type="journal article" date="2014" name="Front. Microbiol.">
        <title>High frequency of phylogenetically diverse reductive dehalogenase-homologous genes in deep subseafloor sedimentary metagenomes.</title>
        <authorList>
            <person name="Kawai M."/>
            <person name="Futagami T."/>
            <person name="Toyoda A."/>
            <person name="Takaki Y."/>
            <person name="Nishi S."/>
            <person name="Hori S."/>
            <person name="Arai W."/>
            <person name="Tsubouchi T."/>
            <person name="Morono Y."/>
            <person name="Uchiyama I."/>
            <person name="Ito T."/>
            <person name="Fujiyama A."/>
            <person name="Inagaki F."/>
            <person name="Takami H."/>
        </authorList>
    </citation>
    <scope>NUCLEOTIDE SEQUENCE</scope>
    <source>
        <strain evidence="1">Expedition CK06-06</strain>
    </source>
</reference>
<protein>
    <submittedName>
        <fullName evidence="1">Uncharacterized protein</fullName>
    </submittedName>
</protein>
<dbReference type="AlphaFoldDB" id="X1JWS4"/>
<dbReference type="EMBL" id="BARU01037222">
    <property type="protein sequence ID" value="GAH85850.1"/>
    <property type="molecule type" value="Genomic_DNA"/>
</dbReference>
<comment type="caution">
    <text evidence="1">The sequence shown here is derived from an EMBL/GenBank/DDBJ whole genome shotgun (WGS) entry which is preliminary data.</text>
</comment>
<accession>X1JWS4</accession>
<evidence type="ECO:0000313" key="1">
    <source>
        <dbReference type="EMBL" id="GAH85850.1"/>
    </source>
</evidence>
<sequence>FSVRAGRKFLIPSKSLEKFLEEPAQKERND</sequence>
<proteinExistence type="predicted"/>
<name>X1JWS4_9ZZZZ</name>